<keyword evidence="2" id="KW-0408">Iron</keyword>
<dbReference type="SUPFAM" id="SSF48264">
    <property type="entry name" value="Cytochrome P450"/>
    <property type="match status" value="1"/>
</dbReference>
<dbReference type="Gene3D" id="1.10.630.10">
    <property type="entry name" value="Cytochrome P450"/>
    <property type="match status" value="1"/>
</dbReference>
<accession>K1X0I9</accession>
<dbReference type="GO" id="GO:0004497">
    <property type="term" value="F:monooxygenase activity"/>
    <property type="evidence" value="ECO:0007669"/>
    <property type="project" value="InterPro"/>
</dbReference>
<reference evidence="4 5" key="1">
    <citation type="journal article" date="2012" name="BMC Genomics">
        <title>Sequencing the genome of Marssonina brunnea reveals fungus-poplar co-evolution.</title>
        <authorList>
            <person name="Zhu S."/>
            <person name="Cao Y.-Z."/>
            <person name="Jiang C."/>
            <person name="Tan B.-Y."/>
            <person name="Wang Z."/>
            <person name="Feng S."/>
            <person name="Zhang L."/>
            <person name="Su X.-H."/>
            <person name="Brejova B."/>
            <person name="Vinar T."/>
            <person name="Xu M."/>
            <person name="Wang M.-X."/>
            <person name="Zhang S.-G."/>
            <person name="Huang M.-R."/>
            <person name="Wu R."/>
            <person name="Zhou Y."/>
        </authorList>
    </citation>
    <scope>NUCLEOTIDE SEQUENCE [LARGE SCALE GENOMIC DNA]</scope>
    <source>
        <strain evidence="4 5">MB_m1</strain>
    </source>
</reference>
<keyword evidence="3" id="KW-0812">Transmembrane</keyword>
<comment type="similarity">
    <text evidence="1">Belongs to the cytochrome P450 family.</text>
</comment>
<dbReference type="InParanoid" id="K1X0I9"/>
<dbReference type="HOGENOM" id="CLU_001570_5_11_1"/>
<comment type="cofactor">
    <cofactor evidence="2">
        <name>heme</name>
        <dbReference type="ChEBI" id="CHEBI:30413"/>
    </cofactor>
</comment>
<dbReference type="PANTHER" id="PTHR24305">
    <property type="entry name" value="CYTOCHROME P450"/>
    <property type="match status" value="1"/>
</dbReference>
<dbReference type="AlphaFoldDB" id="K1X0I9"/>
<dbReference type="CDD" id="cd11069">
    <property type="entry name" value="CYP_FUM15-like"/>
    <property type="match status" value="1"/>
</dbReference>
<dbReference type="PRINTS" id="PR00385">
    <property type="entry name" value="P450"/>
</dbReference>
<keyword evidence="3" id="KW-1133">Transmembrane helix</keyword>
<feature type="binding site" description="axial binding residue" evidence="2">
    <location>
        <position position="501"/>
    </location>
    <ligand>
        <name>heme</name>
        <dbReference type="ChEBI" id="CHEBI:30413"/>
    </ligand>
    <ligandPart>
        <name>Fe</name>
        <dbReference type="ChEBI" id="CHEBI:18248"/>
    </ligandPart>
</feature>
<dbReference type="FunCoup" id="K1X0I9">
    <property type="interactions" value="1412"/>
</dbReference>
<keyword evidence="2" id="KW-0349">Heme</keyword>
<dbReference type="OrthoDB" id="1470350at2759"/>
<dbReference type="PANTHER" id="PTHR24305:SF166">
    <property type="entry name" value="CYTOCHROME P450 12A4, MITOCHONDRIAL-RELATED"/>
    <property type="match status" value="1"/>
</dbReference>
<organism evidence="4 5">
    <name type="scientific">Marssonina brunnea f. sp. multigermtubi (strain MB_m1)</name>
    <name type="common">Marssonina leaf spot fungus</name>
    <dbReference type="NCBI Taxonomy" id="1072389"/>
    <lineage>
        <taxon>Eukaryota</taxon>
        <taxon>Fungi</taxon>
        <taxon>Dikarya</taxon>
        <taxon>Ascomycota</taxon>
        <taxon>Pezizomycotina</taxon>
        <taxon>Leotiomycetes</taxon>
        <taxon>Helotiales</taxon>
        <taxon>Drepanopezizaceae</taxon>
        <taxon>Drepanopeziza</taxon>
    </lineage>
</organism>
<dbReference type="EMBL" id="JH921433">
    <property type="protein sequence ID" value="EKD18502.1"/>
    <property type="molecule type" value="Genomic_DNA"/>
</dbReference>
<sequence length="557" mass="61609">MAPPTPLLLTLTSAAICMLKATFLPDLFPGIKLTTFFLLTAAVVFGSWTIWKLFIYPNFASPLRHLPQPKSGIIPGLGPKQLITRREIGELFLKWIVDIPNEGLISFPGIFGTDNLLCTEPSSLAEVLVHKSYDFEKPTELRNFLRIILGDGLIIVEGDMHKFQRKNVAPAFSFRHIKELIPLFWKKAREMADEITAEIKNHPEPVAGEKSSGNPTGVVEVNHWANKVTMDIIGVAGLGRDFNSLHNTDDELVANYEEILEPTAEKAMFFGANLMTSPRFVKMLPWKLNETLSKTMGALRGACQQLLADKKAALAADNKEQTVNILSLLIQSNNFSDEMLIDQLLTFIAAGHETTSSAFTWATHLLAINPSVQSKLREEIRAALPSPSEPWDPSIDTASILENLPYLHGITSEVIRLYPTVPTTMRIAVRPTHIGTQFVPQGTRVFLTPWGVNRSPHLWGPTAGDFAPERWIDADTGRLNNHGGVASNYANLTFLHGPRSCIGERFARSELKALLAVFCGRFDIAMADPAEVPVPAGVITSKPKNGMRLRLKVVEGW</sequence>
<dbReference type="InterPro" id="IPR002401">
    <property type="entry name" value="Cyt_P450_E_grp-I"/>
</dbReference>
<keyword evidence="3" id="KW-0472">Membrane</keyword>
<dbReference type="Pfam" id="PF00067">
    <property type="entry name" value="p450"/>
    <property type="match status" value="1"/>
</dbReference>
<evidence type="ECO:0000256" key="2">
    <source>
        <dbReference type="PIRSR" id="PIRSR602401-1"/>
    </source>
</evidence>
<dbReference type="FunFam" id="1.10.630.10:FF:000051">
    <property type="entry name" value="Cytochrome P450 monooxygenase (Fum15)"/>
    <property type="match status" value="1"/>
</dbReference>
<name>K1X0I9_MARBU</name>
<dbReference type="GO" id="GO:0005506">
    <property type="term" value="F:iron ion binding"/>
    <property type="evidence" value="ECO:0007669"/>
    <property type="project" value="InterPro"/>
</dbReference>
<dbReference type="STRING" id="1072389.K1X0I9"/>
<evidence type="ECO:0000256" key="1">
    <source>
        <dbReference type="ARBA" id="ARBA00010617"/>
    </source>
</evidence>
<evidence type="ECO:0000313" key="4">
    <source>
        <dbReference type="EMBL" id="EKD18502.1"/>
    </source>
</evidence>
<dbReference type="Proteomes" id="UP000006753">
    <property type="component" value="Unassembled WGS sequence"/>
</dbReference>
<dbReference type="InterPro" id="IPR050121">
    <property type="entry name" value="Cytochrome_P450_monoxygenase"/>
</dbReference>
<protein>
    <submittedName>
        <fullName evidence="4">Putative cytochrome P450</fullName>
    </submittedName>
</protein>
<dbReference type="eggNOG" id="KOG0157">
    <property type="taxonomic scope" value="Eukaryota"/>
</dbReference>
<proteinExistence type="inferred from homology"/>
<dbReference type="KEGG" id="mbe:MBM_03495"/>
<dbReference type="OMA" id="QQMHLFS"/>
<keyword evidence="5" id="KW-1185">Reference proteome</keyword>
<dbReference type="PRINTS" id="PR00463">
    <property type="entry name" value="EP450I"/>
</dbReference>
<evidence type="ECO:0000313" key="5">
    <source>
        <dbReference type="Proteomes" id="UP000006753"/>
    </source>
</evidence>
<dbReference type="GO" id="GO:0016705">
    <property type="term" value="F:oxidoreductase activity, acting on paired donors, with incorporation or reduction of molecular oxygen"/>
    <property type="evidence" value="ECO:0007669"/>
    <property type="project" value="InterPro"/>
</dbReference>
<keyword evidence="2" id="KW-0479">Metal-binding</keyword>
<evidence type="ECO:0000256" key="3">
    <source>
        <dbReference type="SAM" id="Phobius"/>
    </source>
</evidence>
<dbReference type="InterPro" id="IPR036396">
    <property type="entry name" value="Cyt_P450_sf"/>
</dbReference>
<feature type="transmembrane region" description="Helical" evidence="3">
    <location>
        <begin position="31"/>
        <end position="54"/>
    </location>
</feature>
<dbReference type="GO" id="GO:0020037">
    <property type="term" value="F:heme binding"/>
    <property type="evidence" value="ECO:0007669"/>
    <property type="project" value="InterPro"/>
</dbReference>
<dbReference type="InterPro" id="IPR001128">
    <property type="entry name" value="Cyt_P450"/>
</dbReference>
<gene>
    <name evidence="4" type="ORF">MBM_03495</name>
</gene>